<dbReference type="HOGENOM" id="CLU_2776721_0_0_1"/>
<dbReference type="EMBL" id="JQGA01000948">
    <property type="protein sequence ID" value="KGO71294.1"/>
    <property type="molecule type" value="Genomic_DNA"/>
</dbReference>
<gene>
    <name evidence="1" type="ORF">PITC_062590</name>
</gene>
<protein>
    <submittedName>
        <fullName evidence="1">Uncharacterized protein</fullName>
    </submittedName>
</protein>
<reference evidence="1 2" key="1">
    <citation type="journal article" date="2015" name="Mol. Plant Microbe Interact.">
        <title>Genome, transcriptome, and functional analyses of Penicillium expansum provide new insights into secondary metabolism and pathogenicity.</title>
        <authorList>
            <person name="Ballester A.R."/>
            <person name="Marcet-Houben M."/>
            <person name="Levin E."/>
            <person name="Sela N."/>
            <person name="Selma-Lazaro C."/>
            <person name="Carmona L."/>
            <person name="Wisniewski M."/>
            <person name="Droby S."/>
            <person name="Gonzalez-Candelas L."/>
            <person name="Gabaldon T."/>
        </authorList>
    </citation>
    <scope>NUCLEOTIDE SEQUENCE [LARGE SCALE GENOMIC DNA]</scope>
    <source>
        <strain evidence="1 2">PHI-1</strain>
    </source>
</reference>
<sequence length="69" mass="7621">MTQDNQPPCLCPVDLAKVLCATSTSASERCRALLEFCERPSKSDTHFFGPFATCLRSRLSQINDLGRVS</sequence>
<evidence type="ECO:0000313" key="2">
    <source>
        <dbReference type="Proteomes" id="UP000030104"/>
    </source>
</evidence>
<dbReference type="AlphaFoldDB" id="A0A0A2KU55"/>
<keyword evidence="2" id="KW-1185">Reference proteome</keyword>
<proteinExistence type="predicted"/>
<dbReference type="OrthoDB" id="2365600at2759"/>
<dbReference type="Proteomes" id="UP000030104">
    <property type="component" value="Unassembled WGS sequence"/>
</dbReference>
<evidence type="ECO:0000313" key="1">
    <source>
        <dbReference type="EMBL" id="KGO71294.1"/>
    </source>
</evidence>
<dbReference type="PhylomeDB" id="A0A0A2KU55"/>
<name>A0A0A2KU55_PENIT</name>
<organism evidence="1 2">
    <name type="scientific">Penicillium italicum</name>
    <name type="common">Blue mold</name>
    <dbReference type="NCBI Taxonomy" id="40296"/>
    <lineage>
        <taxon>Eukaryota</taxon>
        <taxon>Fungi</taxon>
        <taxon>Dikarya</taxon>
        <taxon>Ascomycota</taxon>
        <taxon>Pezizomycotina</taxon>
        <taxon>Eurotiomycetes</taxon>
        <taxon>Eurotiomycetidae</taxon>
        <taxon>Eurotiales</taxon>
        <taxon>Aspergillaceae</taxon>
        <taxon>Penicillium</taxon>
    </lineage>
</organism>
<accession>A0A0A2KU55</accession>
<comment type="caution">
    <text evidence="1">The sequence shown here is derived from an EMBL/GenBank/DDBJ whole genome shotgun (WGS) entry which is preliminary data.</text>
</comment>